<dbReference type="Pfam" id="PF00005">
    <property type="entry name" value="ABC_tran"/>
    <property type="match status" value="1"/>
</dbReference>
<dbReference type="SUPFAM" id="SSF52540">
    <property type="entry name" value="P-loop containing nucleoside triphosphate hydrolases"/>
    <property type="match status" value="1"/>
</dbReference>
<dbReference type="PROSITE" id="PS50893">
    <property type="entry name" value="ABC_TRANSPORTER_2"/>
    <property type="match status" value="1"/>
</dbReference>
<dbReference type="GO" id="GO:0016887">
    <property type="term" value="F:ATP hydrolysis activity"/>
    <property type="evidence" value="ECO:0007669"/>
    <property type="project" value="InterPro"/>
</dbReference>
<evidence type="ECO:0000313" key="6">
    <source>
        <dbReference type="Proteomes" id="UP000278804"/>
    </source>
</evidence>
<gene>
    <name evidence="5" type="ORF">EEI45_06095</name>
</gene>
<dbReference type="InterPro" id="IPR003439">
    <property type="entry name" value="ABC_transporter-like_ATP-bd"/>
</dbReference>
<evidence type="ECO:0000313" key="5">
    <source>
        <dbReference type="EMBL" id="AZK44369.1"/>
    </source>
</evidence>
<dbReference type="InterPro" id="IPR003593">
    <property type="entry name" value="AAA+_ATPase"/>
</dbReference>
<keyword evidence="3 5" id="KW-0067">ATP-binding</keyword>
<dbReference type="InterPro" id="IPR017871">
    <property type="entry name" value="ABC_transporter-like_CS"/>
</dbReference>
<dbReference type="AlphaFoldDB" id="A0A3Q8S7R1"/>
<dbReference type="InterPro" id="IPR051782">
    <property type="entry name" value="ABC_Transporter_VariousFunc"/>
</dbReference>
<proteinExistence type="predicted"/>
<dbReference type="KEGG" id="eri:EEI45_06095"/>
<protein>
    <submittedName>
        <fullName evidence="5">ABC transporter ATP-binding protein</fullName>
    </submittedName>
</protein>
<feature type="domain" description="ABC transporter" evidence="4">
    <location>
        <begin position="2"/>
        <end position="227"/>
    </location>
</feature>
<keyword evidence="2" id="KW-0547">Nucleotide-binding</keyword>
<name>A0A3Q8S7R1_9FIRM</name>
<dbReference type="CDD" id="cd03230">
    <property type="entry name" value="ABC_DR_subfamily_A"/>
    <property type="match status" value="1"/>
</dbReference>
<dbReference type="Proteomes" id="UP000278804">
    <property type="component" value="Chromosome"/>
</dbReference>
<dbReference type="PROSITE" id="PS00211">
    <property type="entry name" value="ABC_TRANSPORTER_1"/>
    <property type="match status" value="1"/>
</dbReference>
<reference evidence="5 6" key="1">
    <citation type="journal article" date="2020" name="Int. J. Syst. Evol. Microbiol.">
        <title>Description of Erysipelothrix piscisicarius sp. nov., an emergent fish pathogen, and assessment of virulence using a tiger barb (Puntigrus tetrazona) infection model.</title>
        <authorList>
            <person name="Pomaranski E.K."/>
            <person name="Griffin M.J."/>
            <person name="Camus A.C."/>
            <person name="Armwood A.R."/>
            <person name="Shelley J."/>
            <person name="Waldbieser G.C."/>
            <person name="LaFrentz B.R."/>
            <person name="Garcia J.C."/>
            <person name="Yanong R."/>
            <person name="Soto E."/>
        </authorList>
    </citation>
    <scope>NUCLEOTIDE SEQUENCE [LARGE SCALE GENOMIC DNA]</scope>
    <source>
        <strain evidence="5 6">15TAL0474</strain>
    </source>
</reference>
<keyword evidence="6" id="KW-1185">Reference proteome</keyword>
<dbReference type="EMBL" id="CP034234">
    <property type="protein sequence ID" value="AZK44369.1"/>
    <property type="molecule type" value="Genomic_DNA"/>
</dbReference>
<keyword evidence="1" id="KW-0813">Transport</keyword>
<dbReference type="SMART" id="SM00382">
    <property type="entry name" value="AAA"/>
    <property type="match status" value="1"/>
</dbReference>
<evidence type="ECO:0000259" key="4">
    <source>
        <dbReference type="PROSITE" id="PS50893"/>
    </source>
</evidence>
<dbReference type="InterPro" id="IPR027417">
    <property type="entry name" value="P-loop_NTPase"/>
</dbReference>
<sequence length="231" mass="25962">MIHVKNMTKKYGTKVAANNVSLIANPGEITVLLGENGAGKSTTIKSIIGLLDYDGEISICGYDNRSVEAKKRFGYIPEVPVLYDLLTVQEHIDFIGHAYEVKDYEHNATEYLNLFRLDDKRDTTAKELSKGMRQKLSMILALITEPKAILVDEPMMGLDPQSIEDTLKLLTSLKNKGTSVLLSTHVIDIVSDVWDRAYIMKKGHVICEVLRKDIQDRSLKEIYFEVGKDGQ</sequence>
<evidence type="ECO:0000256" key="2">
    <source>
        <dbReference type="ARBA" id="ARBA00022741"/>
    </source>
</evidence>
<dbReference type="PANTHER" id="PTHR42939">
    <property type="entry name" value="ABC TRANSPORTER ATP-BINDING PROTEIN ALBC-RELATED"/>
    <property type="match status" value="1"/>
</dbReference>
<organism evidence="5 6">
    <name type="scientific">Erysipelothrix piscisicarius</name>
    <dbReference type="NCBI Taxonomy" id="2485784"/>
    <lineage>
        <taxon>Bacteria</taxon>
        <taxon>Bacillati</taxon>
        <taxon>Bacillota</taxon>
        <taxon>Erysipelotrichia</taxon>
        <taxon>Erysipelotrichales</taxon>
        <taxon>Erysipelotrichaceae</taxon>
        <taxon>Erysipelothrix</taxon>
    </lineage>
</organism>
<accession>A0A3Q8S7R1</accession>
<evidence type="ECO:0000256" key="1">
    <source>
        <dbReference type="ARBA" id="ARBA00022448"/>
    </source>
</evidence>
<evidence type="ECO:0000256" key="3">
    <source>
        <dbReference type="ARBA" id="ARBA00022840"/>
    </source>
</evidence>
<dbReference type="GO" id="GO:0005524">
    <property type="term" value="F:ATP binding"/>
    <property type="evidence" value="ECO:0007669"/>
    <property type="project" value="UniProtKB-KW"/>
</dbReference>
<dbReference type="RefSeq" id="WP_125164543.1">
    <property type="nucleotide sequence ID" value="NZ_CP034234.1"/>
</dbReference>
<dbReference type="PANTHER" id="PTHR42939:SF1">
    <property type="entry name" value="ABC TRANSPORTER ATP-BINDING PROTEIN ALBC-RELATED"/>
    <property type="match status" value="1"/>
</dbReference>
<dbReference type="Gene3D" id="3.40.50.300">
    <property type="entry name" value="P-loop containing nucleotide triphosphate hydrolases"/>
    <property type="match status" value="1"/>
</dbReference>